<gene>
    <name evidence="7" type="ORF">AP20H10_08610</name>
</gene>
<accession>A0ABP9ZI70</accession>
<comment type="similarity">
    <text evidence="1">Belongs to the Fur family.</text>
</comment>
<dbReference type="EMBL" id="BAABVV010000036">
    <property type="protein sequence ID" value="GAA6114498.1"/>
    <property type="molecule type" value="Genomic_DNA"/>
</dbReference>
<reference evidence="7 8" key="1">
    <citation type="submission" date="2024-03" db="EMBL/GenBank/DDBJ databases">
        <title>Inconsistent identification of Apilactobacillus kunkeei-related strains obtained by well-developed overall genome related indices.</title>
        <authorList>
            <person name="Maeno S."/>
            <person name="Endo A."/>
        </authorList>
    </citation>
    <scope>NUCLEOTIDE SEQUENCE [LARGE SCALE GENOMIC DNA]</scope>
    <source>
        <strain evidence="7 8">20H-10</strain>
    </source>
</reference>
<dbReference type="InterPro" id="IPR002481">
    <property type="entry name" value="FUR"/>
</dbReference>
<evidence type="ECO:0000256" key="1">
    <source>
        <dbReference type="ARBA" id="ARBA00007957"/>
    </source>
</evidence>
<dbReference type="CDD" id="cd07153">
    <property type="entry name" value="Fur_like"/>
    <property type="match status" value="1"/>
</dbReference>
<evidence type="ECO:0000313" key="7">
    <source>
        <dbReference type="EMBL" id="GAA6114498.1"/>
    </source>
</evidence>
<evidence type="ECO:0000313" key="8">
    <source>
        <dbReference type="Proteomes" id="UP001438112"/>
    </source>
</evidence>
<keyword evidence="5" id="KW-0238">DNA-binding</keyword>
<keyword evidence="8" id="KW-1185">Reference proteome</keyword>
<evidence type="ECO:0000256" key="5">
    <source>
        <dbReference type="ARBA" id="ARBA00023125"/>
    </source>
</evidence>
<name>A0ABP9ZI70_9LACO</name>
<dbReference type="Gene3D" id="1.10.10.10">
    <property type="entry name" value="Winged helix-like DNA-binding domain superfamily/Winged helix DNA-binding domain"/>
    <property type="match status" value="1"/>
</dbReference>
<dbReference type="Proteomes" id="UP001438112">
    <property type="component" value="Unassembled WGS sequence"/>
</dbReference>
<keyword evidence="3" id="KW-0862">Zinc</keyword>
<sequence length="152" mass="17600">MSEQMYEKALSTLRENNIRITPQRQIILKYLINHDNHPSVETIYEALKKEFSNLSIATIYNSLQLFEKLDIIIALPAEDGGIRYDFFGSPHFHAICENCGEIEDIEFPNYKKLEKQLAKAAMQQAGFQTSKTHIEVFGLCKDCIEKRKNEDK</sequence>
<organism evidence="7 8">
    <name type="scientific">Apilactobacillus apinorum</name>
    <dbReference type="NCBI Taxonomy" id="1218495"/>
    <lineage>
        <taxon>Bacteria</taxon>
        <taxon>Bacillati</taxon>
        <taxon>Bacillota</taxon>
        <taxon>Bacilli</taxon>
        <taxon>Lactobacillales</taxon>
        <taxon>Lactobacillaceae</taxon>
        <taxon>Apilactobacillus</taxon>
    </lineage>
</organism>
<dbReference type="SUPFAM" id="SSF46785">
    <property type="entry name" value="Winged helix' DNA-binding domain"/>
    <property type="match status" value="1"/>
</dbReference>
<evidence type="ECO:0000256" key="3">
    <source>
        <dbReference type="ARBA" id="ARBA00022833"/>
    </source>
</evidence>
<evidence type="ECO:0000256" key="4">
    <source>
        <dbReference type="ARBA" id="ARBA00023015"/>
    </source>
</evidence>
<keyword evidence="2" id="KW-0678">Repressor</keyword>
<dbReference type="InterPro" id="IPR036390">
    <property type="entry name" value="WH_DNA-bd_sf"/>
</dbReference>
<dbReference type="RefSeq" id="WP_237756936.1">
    <property type="nucleotide sequence ID" value="NZ_BAABVU010000012.1"/>
</dbReference>
<dbReference type="Pfam" id="PF01475">
    <property type="entry name" value="FUR"/>
    <property type="match status" value="1"/>
</dbReference>
<dbReference type="PANTHER" id="PTHR33202">
    <property type="entry name" value="ZINC UPTAKE REGULATION PROTEIN"/>
    <property type="match status" value="1"/>
</dbReference>
<evidence type="ECO:0000256" key="2">
    <source>
        <dbReference type="ARBA" id="ARBA00022491"/>
    </source>
</evidence>
<evidence type="ECO:0000256" key="6">
    <source>
        <dbReference type="ARBA" id="ARBA00023163"/>
    </source>
</evidence>
<dbReference type="Gene3D" id="3.30.1490.190">
    <property type="match status" value="1"/>
</dbReference>
<dbReference type="InterPro" id="IPR043135">
    <property type="entry name" value="Fur_C"/>
</dbReference>
<keyword evidence="4" id="KW-0805">Transcription regulation</keyword>
<dbReference type="PANTHER" id="PTHR33202:SF8">
    <property type="entry name" value="PEROXIDE-RESPONSIVE REPRESSOR PERR"/>
    <property type="match status" value="1"/>
</dbReference>
<protein>
    <submittedName>
        <fullName evidence="7">Fur family transcriptional regulator</fullName>
    </submittedName>
</protein>
<comment type="caution">
    <text evidence="7">The sequence shown here is derived from an EMBL/GenBank/DDBJ whole genome shotgun (WGS) entry which is preliminary data.</text>
</comment>
<proteinExistence type="inferred from homology"/>
<keyword evidence="6" id="KW-0804">Transcription</keyword>
<dbReference type="InterPro" id="IPR036388">
    <property type="entry name" value="WH-like_DNA-bd_sf"/>
</dbReference>